<feature type="chain" id="PRO_5030099610" evidence="1">
    <location>
        <begin position="23"/>
        <end position="446"/>
    </location>
</feature>
<gene>
    <name evidence="2" type="ORF">DFR24_1471</name>
</gene>
<comment type="caution">
    <text evidence="2">The sequence shown here is derived from an EMBL/GenBank/DDBJ whole genome shotgun (WGS) entry which is preliminary data.</text>
</comment>
<dbReference type="Pfam" id="PF07044">
    <property type="entry name" value="DUF1329"/>
    <property type="match status" value="1"/>
</dbReference>
<dbReference type="CDD" id="cd16329">
    <property type="entry name" value="LolA_like"/>
    <property type="match status" value="1"/>
</dbReference>
<dbReference type="Gene3D" id="2.50.20.10">
    <property type="entry name" value="Lipoprotein localisation LolA/LolB/LppX"/>
    <property type="match status" value="1"/>
</dbReference>
<proteinExistence type="predicted"/>
<evidence type="ECO:0000256" key="1">
    <source>
        <dbReference type="SAM" id="SignalP"/>
    </source>
</evidence>
<protein>
    <submittedName>
        <fullName evidence="2">Uncharacterized protein DUF1329</fullName>
    </submittedName>
</protein>
<dbReference type="Proteomes" id="UP000295341">
    <property type="component" value="Unassembled WGS sequence"/>
</dbReference>
<dbReference type="InterPro" id="IPR010752">
    <property type="entry name" value="DUF1329"/>
</dbReference>
<dbReference type="EMBL" id="SOBT01000008">
    <property type="protein sequence ID" value="TDU32083.1"/>
    <property type="molecule type" value="Genomic_DNA"/>
</dbReference>
<keyword evidence="1" id="KW-0732">Signal</keyword>
<keyword evidence="3" id="KW-1185">Reference proteome</keyword>
<accession>A0A4R7PD73</accession>
<feature type="signal peptide" evidence="1">
    <location>
        <begin position="1"/>
        <end position="22"/>
    </location>
</feature>
<organism evidence="2 3">
    <name type="scientific">Panacagrimonas perspica</name>
    <dbReference type="NCBI Taxonomy" id="381431"/>
    <lineage>
        <taxon>Bacteria</taxon>
        <taxon>Pseudomonadati</taxon>
        <taxon>Pseudomonadota</taxon>
        <taxon>Gammaproteobacteria</taxon>
        <taxon>Nevskiales</taxon>
        <taxon>Nevskiaceae</taxon>
        <taxon>Panacagrimonas</taxon>
    </lineage>
</organism>
<dbReference type="RefSeq" id="WP_133880613.1">
    <property type="nucleotide sequence ID" value="NZ_MWIN01000004.1"/>
</dbReference>
<reference evidence="2 3" key="1">
    <citation type="submission" date="2019-03" db="EMBL/GenBank/DDBJ databases">
        <title>Genomic Encyclopedia of Type Strains, Phase IV (KMG-IV): sequencing the most valuable type-strain genomes for metagenomic binning, comparative biology and taxonomic classification.</title>
        <authorList>
            <person name="Goeker M."/>
        </authorList>
    </citation>
    <scope>NUCLEOTIDE SEQUENCE [LARGE SCALE GENOMIC DNA]</scope>
    <source>
        <strain evidence="2 3">DSM 26377</strain>
    </source>
</reference>
<evidence type="ECO:0000313" key="3">
    <source>
        <dbReference type="Proteomes" id="UP000295341"/>
    </source>
</evidence>
<name>A0A4R7PD73_9GAMM</name>
<dbReference type="OrthoDB" id="7053337at2"/>
<sequence length="446" mass="50383">MNRSFAALLCAGITCSGTLALAKAPPERAAELGTTLTPMGSEAAGNADGSIPAWKPLTDTKFKRGDNPYAADKPIATITAKNVGEYEPFLTEGHKALFKTFPDTYRIKLYPSHRGAAYPQWFLDATKANASTVELTNSGHGFCCAAQGFPFPIPGNGTEVMWNHIVRYNTQGYRGYVAAAATTSAGDYVVERSYLELSYVYNSPKATPATLNNQNLYVMSKTVAPVSKAGTSYLLHVPLDRIKQSTGVWSFISGGRTLRIGEVGYDNPAFEGLMTQDQIDMFNGPLDRYTIKLVGKREMIVPYDSYRLYDPDLKYKDIITKGHINQDEARYEKHRVWIIEATVREGISHRYKKRVFYLDEDSWIVIAQDIYDERDQFWRFAESHSINFPNVPVMVNGVQVHYDLQSRRYVILNLTNEEKELIEYDWKAEPSYFTPANLKRFTSNRR</sequence>
<evidence type="ECO:0000313" key="2">
    <source>
        <dbReference type="EMBL" id="TDU32083.1"/>
    </source>
</evidence>
<dbReference type="AlphaFoldDB" id="A0A4R7PD73"/>